<reference evidence="2" key="2">
    <citation type="submission" date="2025-08" db="UniProtKB">
        <authorList>
            <consortium name="RefSeq"/>
        </authorList>
    </citation>
    <scope>IDENTIFICATION</scope>
    <source>
        <tissue evidence="2">Leaf</tissue>
    </source>
</reference>
<name>A0A1U7WFS9_NICSY</name>
<sequence length="115" mass="12117">MYGRCRGSKLLSRRRRPEIDGVADEDGCDPYDCNIVGWTASGCDTDGCDTDGCDPSCDGPSGCDTDVCDPCGCDTDVCDPCNANGCDPRGREAAGLCRARDAVAAQNIPRVEDKT</sequence>
<dbReference type="AlphaFoldDB" id="A0A1U7WFS9"/>
<keyword evidence="1" id="KW-1185">Reference proteome</keyword>
<evidence type="ECO:0000313" key="2">
    <source>
        <dbReference type="RefSeq" id="XP_009777513.1"/>
    </source>
</evidence>
<proteinExistence type="predicted"/>
<organism evidence="1 2">
    <name type="scientific">Nicotiana sylvestris</name>
    <name type="common">Wood tobacco</name>
    <name type="synonym">South American tobacco</name>
    <dbReference type="NCBI Taxonomy" id="4096"/>
    <lineage>
        <taxon>Eukaryota</taxon>
        <taxon>Viridiplantae</taxon>
        <taxon>Streptophyta</taxon>
        <taxon>Embryophyta</taxon>
        <taxon>Tracheophyta</taxon>
        <taxon>Spermatophyta</taxon>
        <taxon>Magnoliopsida</taxon>
        <taxon>eudicotyledons</taxon>
        <taxon>Gunneridae</taxon>
        <taxon>Pentapetalae</taxon>
        <taxon>asterids</taxon>
        <taxon>lamiids</taxon>
        <taxon>Solanales</taxon>
        <taxon>Solanaceae</taxon>
        <taxon>Nicotianoideae</taxon>
        <taxon>Nicotianeae</taxon>
        <taxon>Nicotiana</taxon>
    </lineage>
</organism>
<protein>
    <submittedName>
        <fullName evidence="2">Keratin-associated protein 5-2-like</fullName>
    </submittedName>
</protein>
<accession>A0A1U7WFS9</accession>
<evidence type="ECO:0000313" key="1">
    <source>
        <dbReference type="Proteomes" id="UP000189701"/>
    </source>
</evidence>
<dbReference type="Proteomes" id="UP000189701">
    <property type="component" value="Unplaced"/>
</dbReference>
<reference evidence="1" key="1">
    <citation type="journal article" date="2013" name="Genome Biol.">
        <title>Reference genomes and transcriptomes of Nicotiana sylvestris and Nicotiana tomentosiformis.</title>
        <authorList>
            <person name="Sierro N."/>
            <person name="Battey J.N."/>
            <person name="Ouadi S."/>
            <person name="Bovet L."/>
            <person name="Goepfert S."/>
            <person name="Bakaher N."/>
            <person name="Peitsch M.C."/>
            <person name="Ivanov N.V."/>
        </authorList>
    </citation>
    <scope>NUCLEOTIDE SEQUENCE [LARGE SCALE GENOMIC DNA]</scope>
</reference>
<gene>
    <name evidence="2" type="primary">LOC104227082</name>
</gene>
<dbReference type="RefSeq" id="XP_009777513.1">
    <property type="nucleotide sequence ID" value="XM_009779211.1"/>
</dbReference>